<dbReference type="Proteomes" id="UP000195455">
    <property type="component" value="Unassembled WGS sequence"/>
</dbReference>
<evidence type="ECO:0000259" key="3">
    <source>
        <dbReference type="Pfam" id="PF03816"/>
    </source>
</evidence>
<dbReference type="NCBIfam" id="TIGR00350">
    <property type="entry name" value="lytR_cpsA_psr"/>
    <property type="match status" value="1"/>
</dbReference>
<name>A0A1Y3UF35_9FIRM</name>
<sequence length="343" mass="38320">MSRRRKNRLRRLFFKTLFITMAILIALMLAAYGVFAYLLGGLNRTTLDESKLSVTAGLSQNGKITNIALFGLDSRNHDYEGRSDAIMVASVNGKTGKIKLISIARDTYVNIPGYGQTKINHAYAYGGAELAIQTLNENFNLDITDYASVNFDSLADVIDAMGGIDLEVTEEERYQINAYLLEGEPLRESGMVHLNGPQAVSYARIRKIDSDTMRAERQRKVLECLFEKAKDINPLEYPSYIRKFAPMIETSLTNEEILQLVSVGVNPNLTLEQGAFPNDYIQSTGQTIGGVWYYVYDIDQAADMLHEFIYNDVPFEYYGLTEEEIAALESGGTSEGTEGENVE</sequence>
<dbReference type="InterPro" id="IPR004474">
    <property type="entry name" value="LytR_CpsA_psr"/>
</dbReference>
<keyword evidence="2" id="KW-0812">Transmembrane</keyword>
<evidence type="ECO:0000256" key="1">
    <source>
        <dbReference type="ARBA" id="ARBA00006068"/>
    </source>
</evidence>
<dbReference type="RefSeq" id="WP_087988440.1">
    <property type="nucleotide sequence ID" value="NZ_NFHM01000001.1"/>
</dbReference>
<evidence type="ECO:0000256" key="2">
    <source>
        <dbReference type="SAM" id="Phobius"/>
    </source>
</evidence>
<dbReference type="InterPro" id="IPR050922">
    <property type="entry name" value="LytR/CpsA/Psr_CW_biosynth"/>
</dbReference>
<feature type="transmembrane region" description="Helical" evidence="2">
    <location>
        <begin position="12"/>
        <end position="39"/>
    </location>
</feature>
<dbReference type="PANTHER" id="PTHR33392">
    <property type="entry name" value="POLYISOPRENYL-TEICHOIC ACID--PEPTIDOGLYCAN TEICHOIC ACID TRANSFERASE TAGU"/>
    <property type="match status" value="1"/>
</dbReference>
<keyword evidence="2" id="KW-1133">Transmembrane helix</keyword>
<comment type="caution">
    <text evidence="4">The sequence shown here is derived from an EMBL/GenBank/DDBJ whole genome shotgun (WGS) entry which is preliminary data.</text>
</comment>
<dbReference type="Pfam" id="PF03816">
    <property type="entry name" value="LytR_cpsA_psr"/>
    <property type="match status" value="1"/>
</dbReference>
<dbReference type="EMBL" id="NFHM01000001">
    <property type="protein sequence ID" value="OUN45717.1"/>
    <property type="molecule type" value="Genomic_DNA"/>
</dbReference>
<dbReference type="Gene3D" id="3.40.630.190">
    <property type="entry name" value="LCP protein"/>
    <property type="match status" value="1"/>
</dbReference>
<protein>
    <recommendedName>
        <fullName evidence="3">Cell envelope-related transcriptional attenuator domain-containing protein</fullName>
    </recommendedName>
</protein>
<organism evidence="4 5">
    <name type="scientific">Anaerotignum lactatifermentans</name>
    <dbReference type="NCBI Taxonomy" id="160404"/>
    <lineage>
        <taxon>Bacteria</taxon>
        <taxon>Bacillati</taxon>
        <taxon>Bacillota</taxon>
        <taxon>Clostridia</taxon>
        <taxon>Lachnospirales</taxon>
        <taxon>Anaerotignaceae</taxon>
        <taxon>Anaerotignum</taxon>
    </lineage>
</organism>
<dbReference type="PANTHER" id="PTHR33392:SF6">
    <property type="entry name" value="POLYISOPRENYL-TEICHOIC ACID--PEPTIDOGLYCAN TEICHOIC ACID TRANSFERASE TAGU"/>
    <property type="match status" value="1"/>
</dbReference>
<reference evidence="5" key="1">
    <citation type="submission" date="2017-04" db="EMBL/GenBank/DDBJ databases">
        <title>Function of individual gut microbiota members based on whole genome sequencing of pure cultures obtained from chicken caecum.</title>
        <authorList>
            <person name="Medvecky M."/>
            <person name="Cejkova D."/>
            <person name="Polansky O."/>
            <person name="Karasova D."/>
            <person name="Kubasova T."/>
            <person name="Cizek A."/>
            <person name="Rychlik I."/>
        </authorList>
    </citation>
    <scope>NUCLEOTIDE SEQUENCE [LARGE SCALE GENOMIC DNA]</scope>
    <source>
        <strain evidence="5">An75</strain>
    </source>
</reference>
<proteinExistence type="inferred from homology"/>
<evidence type="ECO:0000313" key="5">
    <source>
        <dbReference type="Proteomes" id="UP000195455"/>
    </source>
</evidence>
<comment type="similarity">
    <text evidence="1">Belongs to the LytR/CpsA/Psr (LCP) family.</text>
</comment>
<keyword evidence="2" id="KW-0472">Membrane</keyword>
<gene>
    <name evidence="4" type="ORF">B5G26_01445</name>
</gene>
<accession>A0A1Y3UF35</accession>
<evidence type="ECO:0000313" key="4">
    <source>
        <dbReference type="EMBL" id="OUN45717.1"/>
    </source>
</evidence>
<dbReference type="AlphaFoldDB" id="A0A1Y3UF35"/>
<feature type="domain" description="Cell envelope-related transcriptional attenuator" evidence="3">
    <location>
        <begin position="82"/>
        <end position="230"/>
    </location>
</feature>